<keyword evidence="3" id="KW-1185">Reference proteome</keyword>
<protein>
    <submittedName>
        <fullName evidence="2">Uncharacterized protein</fullName>
    </submittedName>
</protein>
<evidence type="ECO:0000313" key="3">
    <source>
        <dbReference type="Proteomes" id="UP000613193"/>
    </source>
</evidence>
<sequence>MRQFAIIFKLQKEIDLSQYTFPEISETIVAVLESWDYNVTKAQSHEFIFESGNGYLPRQEAVLLSHYGSVAILKEAERYILELKYTVGYLPDIFVILWIIYIAKTSNPNFYWFIALMLVYFIYRLFIIRKKCKLMLIQIVELLN</sequence>
<dbReference type="EMBL" id="JAEHFW010000001">
    <property type="protein sequence ID" value="MBK0378831.1"/>
    <property type="molecule type" value="Genomic_DNA"/>
</dbReference>
<keyword evidence="1" id="KW-1133">Transmembrane helix</keyword>
<feature type="transmembrane region" description="Helical" evidence="1">
    <location>
        <begin position="83"/>
        <end position="103"/>
    </location>
</feature>
<comment type="caution">
    <text evidence="2">The sequence shown here is derived from an EMBL/GenBank/DDBJ whole genome shotgun (WGS) entry which is preliminary data.</text>
</comment>
<proteinExistence type="predicted"/>
<dbReference type="RefSeq" id="WP_200065260.1">
    <property type="nucleotide sequence ID" value="NZ_JAEHFW010000001.1"/>
</dbReference>
<evidence type="ECO:0000313" key="2">
    <source>
        <dbReference type="EMBL" id="MBK0378831.1"/>
    </source>
</evidence>
<feature type="transmembrane region" description="Helical" evidence="1">
    <location>
        <begin position="109"/>
        <end position="127"/>
    </location>
</feature>
<evidence type="ECO:0000256" key="1">
    <source>
        <dbReference type="SAM" id="Phobius"/>
    </source>
</evidence>
<keyword evidence="1" id="KW-0812">Transmembrane</keyword>
<keyword evidence="1" id="KW-0472">Membrane</keyword>
<gene>
    <name evidence="2" type="ORF">I5M19_05905</name>
</gene>
<accession>A0A934UMF4</accession>
<dbReference type="AlphaFoldDB" id="A0A934UMF4"/>
<reference evidence="2" key="1">
    <citation type="submission" date="2020-12" db="EMBL/GenBank/DDBJ databases">
        <title>Bacterial novel species Mucilaginibacter sp. SD-g isolated from soil.</title>
        <authorList>
            <person name="Jung H.-Y."/>
        </authorList>
    </citation>
    <scope>NUCLEOTIDE SEQUENCE</scope>
    <source>
        <strain evidence="2">SD-g</strain>
    </source>
</reference>
<dbReference type="Proteomes" id="UP000613193">
    <property type="component" value="Unassembled WGS sequence"/>
</dbReference>
<organism evidence="2 3">
    <name type="scientific">Mucilaginibacter segetis</name>
    <dbReference type="NCBI Taxonomy" id="2793071"/>
    <lineage>
        <taxon>Bacteria</taxon>
        <taxon>Pseudomonadati</taxon>
        <taxon>Bacteroidota</taxon>
        <taxon>Sphingobacteriia</taxon>
        <taxon>Sphingobacteriales</taxon>
        <taxon>Sphingobacteriaceae</taxon>
        <taxon>Mucilaginibacter</taxon>
    </lineage>
</organism>
<name>A0A934UMF4_9SPHI</name>